<dbReference type="Proteomes" id="UP000308600">
    <property type="component" value="Unassembled WGS sequence"/>
</dbReference>
<organism evidence="1 2">
    <name type="scientific">Pluteus cervinus</name>
    <dbReference type="NCBI Taxonomy" id="181527"/>
    <lineage>
        <taxon>Eukaryota</taxon>
        <taxon>Fungi</taxon>
        <taxon>Dikarya</taxon>
        <taxon>Basidiomycota</taxon>
        <taxon>Agaricomycotina</taxon>
        <taxon>Agaricomycetes</taxon>
        <taxon>Agaricomycetidae</taxon>
        <taxon>Agaricales</taxon>
        <taxon>Pluteineae</taxon>
        <taxon>Pluteaceae</taxon>
        <taxon>Pluteus</taxon>
    </lineage>
</organism>
<evidence type="ECO:0000313" key="1">
    <source>
        <dbReference type="EMBL" id="TFK76889.1"/>
    </source>
</evidence>
<reference evidence="1 2" key="1">
    <citation type="journal article" date="2019" name="Nat. Ecol. Evol.">
        <title>Megaphylogeny resolves global patterns of mushroom evolution.</title>
        <authorList>
            <person name="Varga T."/>
            <person name="Krizsan K."/>
            <person name="Foldi C."/>
            <person name="Dima B."/>
            <person name="Sanchez-Garcia M."/>
            <person name="Sanchez-Ramirez S."/>
            <person name="Szollosi G.J."/>
            <person name="Szarkandi J.G."/>
            <person name="Papp V."/>
            <person name="Albert L."/>
            <person name="Andreopoulos W."/>
            <person name="Angelini C."/>
            <person name="Antonin V."/>
            <person name="Barry K.W."/>
            <person name="Bougher N.L."/>
            <person name="Buchanan P."/>
            <person name="Buyck B."/>
            <person name="Bense V."/>
            <person name="Catcheside P."/>
            <person name="Chovatia M."/>
            <person name="Cooper J."/>
            <person name="Damon W."/>
            <person name="Desjardin D."/>
            <person name="Finy P."/>
            <person name="Geml J."/>
            <person name="Haridas S."/>
            <person name="Hughes K."/>
            <person name="Justo A."/>
            <person name="Karasinski D."/>
            <person name="Kautmanova I."/>
            <person name="Kiss B."/>
            <person name="Kocsube S."/>
            <person name="Kotiranta H."/>
            <person name="LaButti K.M."/>
            <person name="Lechner B.E."/>
            <person name="Liimatainen K."/>
            <person name="Lipzen A."/>
            <person name="Lukacs Z."/>
            <person name="Mihaltcheva S."/>
            <person name="Morgado L.N."/>
            <person name="Niskanen T."/>
            <person name="Noordeloos M.E."/>
            <person name="Ohm R.A."/>
            <person name="Ortiz-Santana B."/>
            <person name="Ovrebo C."/>
            <person name="Racz N."/>
            <person name="Riley R."/>
            <person name="Savchenko A."/>
            <person name="Shiryaev A."/>
            <person name="Soop K."/>
            <person name="Spirin V."/>
            <person name="Szebenyi C."/>
            <person name="Tomsovsky M."/>
            <person name="Tulloss R.E."/>
            <person name="Uehling J."/>
            <person name="Grigoriev I.V."/>
            <person name="Vagvolgyi C."/>
            <person name="Papp T."/>
            <person name="Martin F.M."/>
            <person name="Miettinen O."/>
            <person name="Hibbett D.S."/>
            <person name="Nagy L.G."/>
        </authorList>
    </citation>
    <scope>NUCLEOTIDE SEQUENCE [LARGE SCALE GENOMIC DNA]</scope>
    <source>
        <strain evidence="1 2">NL-1719</strain>
    </source>
</reference>
<name>A0ACD3BGT8_9AGAR</name>
<keyword evidence="2" id="KW-1185">Reference proteome</keyword>
<proteinExistence type="predicted"/>
<accession>A0ACD3BGT8</accession>
<protein>
    <submittedName>
        <fullName evidence="1">Uncharacterized protein</fullName>
    </submittedName>
</protein>
<evidence type="ECO:0000313" key="2">
    <source>
        <dbReference type="Proteomes" id="UP000308600"/>
    </source>
</evidence>
<feature type="non-terminal residue" evidence="1">
    <location>
        <position position="84"/>
    </location>
</feature>
<dbReference type="EMBL" id="ML208259">
    <property type="protein sequence ID" value="TFK76889.1"/>
    <property type="molecule type" value="Genomic_DNA"/>
</dbReference>
<sequence length="84" mass="9647">MDFSIIKYYALTTVPLILYILLYAANQWTRFDDNTVMVLHSSGIRNQRSIRRPCGGLFKNLGYQYRAALRLFYGCGERFGSGLA</sequence>
<gene>
    <name evidence="1" type="ORF">BDN72DRAFT_830062</name>
</gene>